<keyword evidence="1" id="KW-0472">Membrane</keyword>
<evidence type="ECO:0000256" key="1">
    <source>
        <dbReference type="SAM" id="Phobius"/>
    </source>
</evidence>
<keyword evidence="1" id="KW-0812">Transmembrane</keyword>
<feature type="transmembrane region" description="Helical" evidence="1">
    <location>
        <begin position="65"/>
        <end position="83"/>
    </location>
</feature>
<dbReference type="InterPro" id="IPR025513">
    <property type="entry name" value="DUF4401"/>
</dbReference>
<feature type="transmembrane region" description="Helical" evidence="1">
    <location>
        <begin position="240"/>
        <end position="261"/>
    </location>
</feature>
<accession>A0ABS7YHE6</accession>
<feature type="transmembrane region" description="Helical" evidence="1">
    <location>
        <begin position="164"/>
        <end position="182"/>
    </location>
</feature>
<dbReference type="Pfam" id="PF14345">
    <property type="entry name" value="GDYXXLXY"/>
    <property type="match status" value="1"/>
</dbReference>
<proteinExistence type="predicted"/>
<feature type="transmembrane region" description="Helical" evidence="1">
    <location>
        <begin position="273"/>
        <end position="302"/>
    </location>
</feature>
<feature type="transmembrane region" description="Helical" evidence="1">
    <location>
        <begin position="194"/>
        <end position="214"/>
    </location>
</feature>
<feature type="domain" description="DUF4401" evidence="2">
    <location>
        <begin position="31"/>
        <end position="349"/>
    </location>
</feature>
<dbReference type="EMBL" id="JAHYBX010000017">
    <property type="protein sequence ID" value="MCA1858427.1"/>
    <property type="molecule type" value="Genomic_DNA"/>
</dbReference>
<feature type="transmembrane region" description="Helical" evidence="1">
    <location>
        <begin position="374"/>
        <end position="392"/>
    </location>
</feature>
<keyword evidence="1" id="KW-1133">Transmembrane helix</keyword>
<evidence type="ECO:0000313" key="3">
    <source>
        <dbReference type="EMBL" id="MCA1858427.1"/>
    </source>
</evidence>
<feature type="transmembrane region" description="Helical" evidence="1">
    <location>
        <begin position="322"/>
        <end position="346"/>
    </location>
</feature>
<keyword evidence="4" id="KW-1185">Reference proteome</keyword>
<gene>
    <name evidence="3" type="ORF">LE190_21210</name>
</gene>
<sequence length="531" mass="57604">MTNRIDAIVRDALARGLVDATLLDAEKSGPPWPVVVLTAVGALLAALPICGLFALLFVNSSRGTELYVLGPVVLGCAAAMLRVRKLPLFLEYLGVCLLGSGLFMVWVPRGAYNDDAICAVAALAVSLAVRQVWIRTLCCALAVFMLDRALLAVDAATSLAQLIIWNRCYLLLGVWLAGHALLRSAERNGKYSIASGVESVLIGLGVVNVLMLAYQSGQSFLISQILPDHNWLSLGGHDVWFGYAPPFLSAGAALAAGVWLVTLKRFDGRLLGVCIPVFVLVSWFTTSLGALLLMAAACLVWGRPQLAKLTGLAGLWTIGSLYYWLGWPLLYKSVLLFSAAGVLLFASPWRERRIAGKAECDSDLQTDRRRWTKAGLIAPAVAALLIVNVGIYQKEQIIRQGQSIFVELAPVDPRSLMQGDYMALNFALSGDLDAKLDGGDIEAPYFAVAQRGENGVATITHIHDKRSPLKDNEILIEVTRQRERFTLPANAWHFEEGDGERWSKAKYGELRVDGHGRAVLVGLRGASLEKL</sequence>
<name>A0ABS7YHE6_9BURK</name>
<dbReference type="InterPro" id="IPR025833">
    <property type="entry name" value="GDYXXLXY"/>
</dbReference>
<protein>
    <submittedName>
        <fullName evidence="3">GDYXXLXY domain-containing protein</fullName>
    </submittedName>
</protein>
<dbReference type="RefSeq" id="WP_225240576.1">
    <property type="nucleotide sequence ID" value="NZ_JAHYBX010000017.1"/>
</dbReference>
<dbReference type="Proteomes" id="UP001198602">
    <property type="component" value="Unassembled WGS sequence"/>
</dbReference>
<feature type="transmembrane region" description="Helical" evidence="1">
    <location>
        <begin position="32"/>
        <end position="58"/>
    </location>
</feature>
<feature type="transmembrane region" description="Helical" evidence="1">
    <location>
        <begin position="89"/>
        <end position="107"/>
    </location>
</feature>
<evidence type="ECO:0000313" key="4">
    <source>
        <dbReference type="Proteomes" id="UP001198602"/>
    </source>
</evidence>
<dbReference type="Pfam" id="PF14351">
    <property type="entry name" value="DUF4401"/>
    <property type="match status" value="1"/>
</dbReference>
<comment type="caution">
    <text evidence="3">The sequence shown here is derived from an EMBL/GenBank/DDBJ whole genome shotgun (WGS) entry which is preliminary data.</text>
</comment>
<reference evidence="3 4" key="1">
    <citation type="submission" date="2021-07" db="EMBL/GenBank/DDBJ databases">
        <title>Characterization of Violacein-producing bacteria and related species.</title>
        <authorList>
            <person name="Wilson H.S."/>
            <person name="De Leon M.E."/>
        </authorList>
    </citation>
    <scope>NUCLEOTIDE SEQUENCE [LARGE SCALE GENOMIC DNA]</scope>
    <source>
        <strain evidence="3 4">HSC-2F05</strain>
    </source>
</reference>
<organism evidence="3 4">
    <name type="scientific">Massilia hydrophila</name>
    <dbReference type="NCBI Taxonomy" id="3044279"/>
    <lineage>
        <taxon>Bacteria</taxon>
        <taxon>Pseudomonadati</taxon>
        <taxon>Pseudomonadota</taxon>
        <taxon>Betaproteobacteria</taxon>
        <taxon>Burkholderiales</taxon>
        <taxon>Oxalobacteraceae</taxon>
        <taxon>Telluria group</taxon>
        <taxon>Massilia</taxon>
    </lineage>
</organism>
<evidence type="ECO:0000259" key="2">
    <source>
        <dbReference type="Pfam" id="PF14351"/>
    </source>
</evidence>